<protein>
    <submittedName>
        <fullName evidence="2">GU4 nucleic-binding protein</fullName>
    </submittedName>
</protein>
<sequence length="173" mass="18741">MLHEFAADGDMITVSDMGPMVVHTRGSFVKTNAKRPRSPRPSSPPPAKGAGWELGFGVGGWIYQDVVPDDNASRWNWKKSQLLNVQLLNAVAFQSFTGFPPPEVPISFRDYVASGIPFDHVLPRASILGSDIISKLESVSEADSGKGVVRSAMLQGVKPVQCPLCEKMLADTM</sequence>
<accession>A0AB34G1W6</accession>
<name>A0AB34G1W6_9HYPO</name>
<evidence type="ECO:0000313" key="3">
    <source>
        <dbReference type="Proteomes" id="UP001163105"/>
    </source>
</evidence>
<feature type="region of interest" description="Disordered" evidence="1">
    <location>
        <begin position="28"/>
        <end position="49"/>
    </location>
</feature>
<keyword evidence="3" id="KW-1185">Reference proteome</keyword>
<proteinExistence type="predicted"/>
<organism evidence="2 3">
    <name type="scientific">Purpureocillium lavendulum</name>
    <dbReference type="NCBI Taxonomy" id="1247861"/>
    <lineage>
        <taxon>Eukaryota</taxon>
        <taxon>Fungi</taxon>
        <taxon>Dikarya</taxon>
        <taxon>Ascomycota</taxon>
        <taxon>Pezizomycotina</taxon>
        <taxon>Sordariomycetes</taxon>
        <taxon>Hypocreomycetidae</taxon>
        <taxon>Hypocreales</taxon>
        <taxon>Ophiocordycipitaceae</taxon>
        <taxon>Purpureocillium</taxon>
    </lineage>
</organism>
<dbReference type="Proteomes" id="UP001163105">
    <property type="component" value="Unassembled WGS sequence"/>
</dbReference>
<reference evidence="2" key="1">
    <citation type="submission" date="2023-01" db="EMBL/GenBank/DDBJ databases">
        <title>The growth and conidiation of Purpureocillium lavendulum are regulated by nitrogen source and histone H3K14 acetylation.</title>
        <authorList>
            <person name="Tang P."/>
            <person name="Han J."/>
            <person name="Zhang C."/>
            <person name="Tang P."/>
            <person name="Qi F."/>
            <person name="Zhang K."/>
            <person name="Liang L."/>
        </authorList>
    </citation>
    <scope>NUCLEOTIDE SEQUENCE</scope>
    <source>
        <strain evidence="2">YMF1.00683</strain>
    </source>
</reference>
<evidence type="ECO:0000313" key="2">
    <source>
        <dbReference type="EMBL" id="KAJ6444976.1"/>
    </source>
</evidence>
<comment type="caution">
    <text evidence="2">The sequence shown here is derived from an EMBL/GenBank/DDBJ whole genome shotgun (WGS) entry which is preliminary data.</text>
</comment>
<dbReference type="EMBL" id="JAQHRD010000002">
    <property type="protein sequence ID" value="KAJ6444976.1"/>
    <property type="molecule type" value="Genomic_DNA"/>
</dbReference>
<dbReference type="AlphaFoldDB" id="A0AB34G1W6"/>
<gene>
    <name evidence="2" type="ORF">O9K51_03378</name>
</gene>
<evidence type="ECO:0000256" key="1">
    <source>
        <dbReference type="SAM" id="MobiDB-lite"/>
    </source>
</evidence>